<keyword evidence="3 8" id="KW-0813">Transport</keyword>
<gene>
    <name evidence="8" type="primary">atpC</name>
    <name evidence="11" type="ORF">N866_19905</name>
</gene>
<evidence type="ECO:0000256" key="3">
    <source>
        <dbReference type="ARBA" id="ARBA00022448"/>
    </source>
</evidence>
<reference evidence="11 12" key="1">
    <citation type="submission" date="2014-01" db="EMBL/GenBank/DDBJ databases">
        <title>Actinotalea ferrariae CF5-4.</title>
        <authorList>
            <person name="Chen F."/>
            <person name="Li Y."/>
            <person name="Wang G."/>
        </authorList>
    </citation>
    <scope>NUCLEOTIDE SEQUENCE [LARGE SCALE GENOMIC DNA]</scope>
    <source>
        <strain evidence="11 12">CF5-4</strain>
    </source>
</reference>
<dbReference type="GO" id="GO:0046933">
    <property type="term" value="F:proton-transporting ATP synthase activity, rotational mechanism"/>
    <property type="evidence" value="ECO:0007669"/>
    <property type="project" value="UniProtKB-UniRule"/>
</dbReference>
<dbReference type="Proteomes" id="UP000019753">
    <property type="component" value="Unassembled WGS sequence"/>
</dbReference>
<evidence type="ECO:0000256" key="7">
    <source>
        <dbReference type="ARBA" id="ARBA00023310"/>
    </source>
</evidence>
<feature type="domain" description="ATP synthase F1 complex delta/epsilon subunit N-terminal" evidence="10">
    <location>
        <begin position="4"/>
        <end position="82"/>
    </location>
</feature>
<keyword evidence="8" id="KW-0375">Hydrogen ion transport</keyword>
<dbReference type="InterPro" id="IPR036771">
    <property type="entry name" value="ATPsynth_dsu/esu_N"/>
</dbReference>
<evidence type="ECO:0000313" key="12">
    <source>
        <dbReference type="Proteomes" id="UP000019753"/>
    </source>
</evidence>
<dbReference type="PANTHER" id="PTHR13822:SF10">
    <property type="entry name" value="ATP SYNTHASE EPSILON CHAIN, CHLOROPLASTIC"/>
    <property type="match status" value="1"/>
</dbReference>
<dbReference type="OrthoDB" id="9791445at2"/>
<dbReference type="GO" id="GO:0005886">
    <property type="term" value="C:plasma membrane"/>
    <property type="evidence" value="ECO:0007669"/>
    <property type="project" value="UniProtKB-SubCell"/>
</dbReference>
<name>A0A021VQX3_9CELL</name>
<evidence type="ECO:0000256" key="8">
    <source>
        <dbReference type="HAMAP-Rule" id="MF_00530"/>
    </source>
</evidence>
<keyword evidence="7 8" id="KW-0066">ATP synthesis</keyword>
<comment type="caution">
    <text evidence="11">The sequence shown here is derived from an EMBL/GenBank/DDBJ whole genome shotgun (WGS) entry which is preliminary data.</text>
</comment>
<dbReference type="GO" id="GO:0005524">
    <property type="term" value="F:ATP binding"/>
    <property type="evidence" value="ECO:0007669"/>
    <property type="project" value="UniProtKB-UniRule"/>
</dbReference>
<keyword evidence="12" id="KW-1185">Reference proteome</keyword>
<comment type="subcellular location">
    <subcellularLocation>
        <location evidence="1 8">Cell membrane</location>
        <topology evidence="1 8">Peripheral membrane protein</topology>
    </subcellularLocation>
</comment>
<dbReference type="HAMAP" id="MF_00530">
    <property type="entry name" value="ATP_synth_epsil_bac"/>
    <property type="match status" value="1"/>
</dbReference>
<accession>A0A021VQX3</accession>
<dbReference type="Pfam" id="PF02823">
    <property type="entry name" value="ATP-synt_DE_N"/>
    <property type="match status" value="1"/>
</dbReference>
<evidence type="ECO:0000256" key="2">
    <source>
        <dbReference type="ARBA" id="ARBA00005712"/>
    </source>
</evidence>
<dbReference type="SUPFAM" id="SSF51344">
    <property type="entry name" value="Epsilon subunit of F1F0-ATP synthase N-terminal domain"/>
    <property type="match status" value="1"/>
</dbReference>
<dbReference type="EMBL" id="AXCW01000086">
    <property type="protein sequence ID" value="EYR63546.1"/>
    <property type="molecule type" value="Genomic_DNA"/>
</dbReference>
<evidence type="ECO:0000256" key="1">
    <source>
        <dbReference type="ARBA" id="ARBA00004202"/>
    </source>
</evidence>
<evidence type="ECO:0000256" key="5">
    <source>
        <dbReference type="ARBA" id="ARBA00023136"/>
    </source>
</evidence>
<keyword evidence="4 8" id="KW-0406">Ion transport</keyword>
<dbReference type="CDD" id="cd12152">
    <property type="entry name" value="F1-ATPase_delta"/>
    <property type="match status" value="1"/>
</dbReference>
<evidence type="ECO:0000259" key="10">
    <source>
        <dbReference type="Pfam" id="PF02823"/>
    </source>
</evidence>
<evidence type="ECO:0000313" key="11">
    <source>
        <dbReference type="EMBL" id="EYR63546.1"/>
    </source>
</evidence>
<dbReference type="RefSeq" id="WP_034225651.1">
    <property type="nucleotide sequence ID" value="NZ_AXCW01000086.1"/>
</dbReference>
<dbReference type="InterPro" id="IPR001469">
    <property type="entry name" value="ATP_synth_F1_dsu/esu"/>
</dbReference>
<sequence length="93" mass="9526">MAHLEVDLVAADRKVWSGEASMVSAPAADGDIGILPGHAPVLATLRAGTVRITPTGGEVRQVRIDSGFLSVDGDRVTVVVDSVDDGSATTTAR</sequence>
<comment type="subunit">
    <text evidence="8 9">F-type ATPases have 2 components, CF(1) - the catalytic core - and CF(0) - the membrane proton channel. CF(1) has five subunits: alpha(3), beta(3), gamma(1), delta(1), epsilon(1). CF(0) has three main subunits: a, b and c.</text>
</comment>
<dbReference type="InterPro" id="IPR020546">
    <property type="entry name" value="ATP_synth_F1_dsu/esu_N"/>
</dbReference>
<dbReference type="NCBIfam" id="TIGR01216">
    <property type="entry name" value="ATP_synt_epsi"/>
    <property type="match status" value="1"/>
</dbReference>
<proteinExistence type="inferred from homology"/>
<evidence type="ECO:0000256" key="4">
    <source>
        <dbReference type="ARBA" id="ARBA00023065"/>
    </source>
</evidence>
<protein>
    <recommendedName>
        <fullName evidence="8">ATP synthase epsilon chain</fullName>
    </recommendedName>
    <alternativeName>
        <fullName evidence="8">ATP synthase F1 sector epsilon subunit</fullName>
    </alternativeName>
    <alternativeName>
        <fullName evidence="8">F-ATPase epsilon subunit</fullName>
    </alternativeName>
</protein>
<keyword evidence="8" id="KW-1003">Cell membrane</keyword>
<dbReference type="AlphaFoldDB" id="A0A021VQX3"/>
<evidence type="ECO:0000256" key="9">
    <source>
        <dbReference type="RuleBase" id="RU003656"/>
    </source>
</evidence>
<dbReference type="PANTHER" id="PTHR13822">
    <property type="entry name" value="ATP SYNTHASE DELTA/EPSILON CHAIN"/>
    <property type="match status" value="1"/>
</dbReference>
<evidence type="ECO:0000256" key="6">
    <source>
        <dbReference type="ARBA" id="ARBA00023196"/>
    </source>
</evidence>
<organism evidence="11 12">
    <name type="scientific">Actinotalea ferrariae CF5-4</name>
    <dbReference type="NCBI Taxonomy" id="948458"/>
    <lineage>
        <taxon>Bacteria</taxon>
        <taxon>Bacillati</taxon>
        <taxon>Actinomycetota</taxon>
        <taxon>Actinomycetes</taxon>
        <taxon>Micrococcales</taxon>
        <taxon>Cellulomonadaceae</taxon>
        <taxon>Actinotalea</taxon>
    </lineage>
</organism>
<dbReference type="Gene3D" id="2.60.15.10">
    <property type="entry name" value="F0F1 ATP synthase delta/epsilon subunit, N-terminal"/>
    <property type="match status" value="1"/>
</dbReference>
<comment type="similarity">
    <text evidence="2 8 9">Belongs to the ATPase epsilon chain family.</text>
</comment>
<comment type="function">
    <text evidence="8">Produces ATP from ADP in the presence of a proton gradient across the membrane.</text>
</comment>
<keyword evidence="6 8" id="KW-0139">CF(1)</keyword>
<keyword evidence="5 8" id="KW-0472">Membrane</keyword>
<dbReference type="GO" id="GO:0045259">
    <property type="term" value="C:proton-transporting ATP synthase complex"/>
    <property type="evidence" value="ECO:0007669"/>
    <property type="project" value="UniProtKB-KW"/>
</dbReference>
<dbReference type="NCBIfam" id="NF009977">
    <property type="entry name" value="PRK13442.1"/>
    <property type="match status" value="1"/>
</dbReference>